<protein>
    <submittedName>
        <fullName evidence="1">Uncharacterized protein</fullName>
    </submittedName>
</protein>
<name>A0A2U2N0Q2_9BIFI</name>
<reference evidence="1 2" key="1">
    <citation type="journal article" date="2018" name="Int. J. Syst. Evol. Microbiol.">
        <title>Bifidobacterium callitrichidarum sp. nov. from the faeces of the emperor tamarin (Saguinus imperator).</title>
        <authorList>
            <person name="Modesto M."/>
            <person name="Michelini S."/>
            <person name="Sansosti M.C."/>
            <person name="De Filippo C."/>
            <person name="Cavalieri D."/>
            <person name="Qvirist L."/>
            <person name="Andlid T."/>
            <person name="Spiezio C."/>
            <person name="Sandri C."/>
            <person name="Pascarelli S."/>
            <person name="Sgorbati B."/>
            <person name="Mattarelli P."/>
        </authorList>
    </citation>
    <scope>NUCLEOTIDE SEQUENCE [LARGE SCALE GENOMIC DNA]</scope>
    <source>
        <strain evidence="1 2">TRI 5</strain>
    </source>
</reference>
<organism evidence="1 2">
    <name type="scientific">Bifidobacterium callitrichidarum</name>
    <dbReference type="NCBI Taxonomy" id="2052941"/>
    <lineage>
        <taxon>Bacteria</taxon>
        <taxon>Bacillati</taxon>
        <taxon>Actinomycetota</taxon>
        <taxon>Actinomycetes</taxon>
        <taxon>Bifidobacteriales</taxon>
        <taxon>Bifidobacteriaceae</taxon>
        <taxon>Bifidobacterium</taxon>
    </lineage>
</organism>
<keyword evidence="2" id="KW-1185">Reference proteome</keyword>
<comment type="caution">
    <text evidence="1">The sequence shown here is derived from an EMBL/GenBank/DDBJ whole genome shotgun (WGS) entry which is preliminary data.</text>
</comment>
<dbReference type="EMBL" id="QFFM01000033">
    <property type="protein sequence ID" value="PWG62648.1"/>
    <property type="molecule type" value="Genomic_DNA"/>
</dbReference>
<gene>
    <name evidence="1" type="ORF">DF196_11865</name>
</gene>
<dbReference type="Proteomes" id="UP000245876">
    <property type="component" value="Unassembled WGS sequence"/>
</dbReference>
<accession>A0A2U2N0Q2</accession>
<sequence length="121" mass="13518">MDETDDFDLQELFAAERRAAAFRIDPMDPVHNTVWSDVTSDGDIKVLADKPVEVLSVEQVGCLSLTCNPKPPVTLQPGDIMRMTVELPVRKRGDAARTIIRYRFVGSDEVAVSEFRARRVG</sequence>
<dbReference type="AlphaFoldDB" id="A0A2U2N0Q2"/>
<dbReference type="RefSeq" id="WP_109058014.1">
    <property type="nucleotide sequence ID" value="NZ_QFFM01000033.1"/>
</dbReference>
<evidence type="ECO:0000313" key="1">
    <source>
        <dbReference type="EMBL" id="PWG62648.1"/>
    </source>
</evidence>
<proteinExistence type="predicted"/>
<evidence type="ECO:0000313" key="2">
    <source>
        <dbReference type="Proteomes" id="UP000245876"/>
    </source>
</evidence>